<dbReference type="EMBL" id="KQ983020">
    <property type="protein sequence ID" value="KYQ48212.1"/>
    <property type="molecule type" value="Genomic_DNA"/>
</dbReference>
<evidence type="ECO:0000313" key="2">
    <source>
        <dbReference type="EMBL" id="KYQ48212.1"/>
    </source>
</evidence>
<protein>
    <submittedName>
        <fullName evidence="2">Uncharacterized protein</fullName>
    </submittedName>
</protein>
<keyword evidence="1" id="KW-1133">Transmembrane helix</keyword>
<evidence type="ECO:0000313" key="3">
    <source>
        <dbReference type="Proteomes" id="UP000075809"/>
    </source>
</evidence>
<dbReference type="Proteomes" id="UP000075809">
    <property type="component" value="Unassembled WGS sequence"/>
</dbReference>
<gene>
    <name evidence="2" type="ORF">ALC60_12766</name>
</gene>
<feature type="transmembrane region" description="Helical" evidence="1">
    <location>
        <begin position="21"/>
        <end position="48"/>
    </location>
</feature>
<sequence>MFDHCCGLGSLKLSAVFGNRYLISFVAGSCVMSAALCNSAAICAMSYYKTHVSLMDRLLSIELQADVTHNYFLSSVVTSRTYSSLANGMVNASPSTMQYSENSSISPYEIRTCESGRINSPRKDRLNLYHSVLDIPFSREKVETRGSVGFDWNVIEEADEEERGGRSENR</sequence>
<keyword evidence="1" id="KW-0812">Transmembrane</keyword>
<accession>A0A151WK21</accession>
<keyword evidence="3" id="KW-1185">Reference proteome</keyword>
<proteinExistence type="predicted"/>
<dbReference type="AlphaFoldDB" id="A0A151WK21"/>
<reference evidence="2 3" key="1">
    <citation type="submission" date="2015-09" db="EMBL/GenBank/DDBJ databases">
        <title>Trachymyrmex zeteki WGS genome.</title>
        <authorList>
            <person name="Nygaard S."/>
            <person name="Hu H."/>
            <person name="Boomsma J."/>
            <person name="Zhang G."/>
        </authorList>
    </citation>
    <scope>NUCLEOTIDE SEQUENCE [LARGE SCALE GENOMIC DNA]</scope>
    <source>
        <strain evidence="2">Tzet28-1</strain>
        <tissue evidence="2">Whole body</tissue>
    </source>
</reference>
<organism evidence="2 3">
    <name type="scientific">Mycetomoellerius zeteki</name>
    <dbReference type="NCBI Taxonomy" id="64791"/>
    <lineage>
        <taxon>Eukaryota</taxon>
        <taxon>Metazoa</taxon>
        <taxon>Ecdysozoa</taxon>
        <taxon>Arthropoda</taxon>
        <taxon>Hexapoda</taxon>
        <taxon>Insecta</taxon>
        <taxon>Pterygota</taxon>
        <taxon>Neoptera</taxon>
        <taxon>Endopterygota</taxon>
        <taxon>Hymenoptera</taxon>
        <taxon>Apocrita</taxon>
        <taxon>Aculeata</taxon>
        <taxon>Formicoidea</taxon>
        <taxon>Formicidae</taxon>
        <taxon>Myrmicinae</taxon>
        <taxon>Mycetomoellerius</taxon>
    </lineage>
</organism>
<keyword evidence="1" id="KW-0472">Membrane</keyword>
<evidence type="ECO:0000256" key="1">
    <source>
        <dbReference type="SAM" id="Phobius"/>
    </source>
</evidence>
<name>A0A151WK21_9HYME</name>